<dbReference type="PROSITE" id="PS50075">
    <property type="entry name" value="CARRIER"/>
    <property type="match status" value="1"/>
</dbReference>
<evidence type="ECO:0000256" key="5">
    <source>
        <dbReference type="ARBA" id="ARBA00023194"/>
    </source>
</evidence>
<evidence type="ECO:0000256" key="2">
    <source>
        <dbReference type="ARBA" id="ARBA00022450"/>
    </source>
</evidence>
<dbReference type="SUPFAM" id="SSF56801">
    <property type="entry name" value="Acetyl-CoA synthetase-like"/>
    <property type="match status" value="1"/>
</dbReference>
<dbReference type="InterPro" id="IPR036736">
    <property type="entry name" value="ACP-like_sf"/>
</dbReference>
<dbReference type="InterPro" id="IPR023213">
    <property type="entry name" value="CAT-like_dom_sf"/>
</dbReference>
<keyword evidence="2" id="KW-0596">Phosphopantetheine</keyword>
<dbReference type="CDD" id="cd19543">
    <property type="entry name" value="DCL_NRPS"/>
    <property type="match status" value="1"/>
</dbReference>
<dbReference type="NCBIfam" id="TIGR01720">
    <property type="entry name" value="NRPS-para261"/>
    <property type="match status" value="1"/>
</dbReference>
<dbReference type="EMBL" id="JBHTEE010000001">
    <property type="protein sequence ID" value="MFC7599189.1"/>
    <property type="molecule type" value="Genomic_DNA"/>
</dbReference>
<evidence type="ECO:0000256" key="4">
    <source>
        <dbReference type="ARBA" id="ARBA00022737"/>
    </source>
</evidence>
<proteinExistence type="predicted"/>
<dbReference type="Gene3D" id="3.30.559.10">
    <property type="entry name" value="Chloramphenicol acetyltransferase-like domain"/>
    <property type="match status" value="1"/>
</dbReference>
<dbReference type="InterPro" id="IPR025110">
    <property type="entry name" value="AMP-bd_C"/>
</dbReference>
<dbReference type="InterPro" id="IPR010060">
    <property type="entry name" value="NRPS_synth"/>
</dbReference>
<dbReference type="InterPro" id="IPR006162">
    <property type="entry name" value="Ppantetheine_attach_site"/>
</dbReference>
<evidence type="ECO:0000256" key="1">
    <source>
        <dbReference type="ARBA" id="ARBA00001957"/>
    </source>
</evidence>
<dbReference type="PROSITE" id="PS00455">
    <property type="entry name" value="AMP_BINDING"/>
    <property type="match status" value="1"/>
</dbReference>
<dbReference type="InterPro" id="IPR010071">
    <property type="entry name" value="AA_adenyl_dom"/>
</dbReference>
<comment type="caution">
    <text evidence="7">The sequence shown here is derived from an EMBL/GenBank/DDBJ whole genome shotgun (WGS) entry which is preliminary data.</text>
</comment>
<dbReference type="SMART" id="SM00823">
    <property type="entry name" value="PKS_PP"/>
    <property type="match status" value="1"/>
</dbReference>
<name>A0ABW2SSF6_9ACTN</name>
<comment type="cofactor">
    <cofactor evidence="1">
        <name>pantetheine 4'-phosphate</name>
        <dbReference type="ChEBI" id="CHEBI:47942"/>
    </cofactor>
</comment>
<dbReference type="Pfam" id="PF00550">
    <property type="entry name" value="PP-binding"/>
    <property type="match status" value="1"/>
</dbReference>
<dbReference type="InterPro" id="IPR020845">
    <property type="entry name" value="AMP-binding_CS"/>
</dbReference>
<dbReference type="Gene3D" id="1.10.1200.10">
    <property type="entry name" value="ACP-like"/>
    <property type="match status" value="1"/>
</dbReference>
<reference evidence="8" key="1">
    <citation type="journal article" date="2019" name="Int. J. Syst. Evol. Microbiol.">
        <title>The Global Catalogue of Microorganisms (GCM) 10K type strain sequencing project: providing services to taxonomists for standard genome sequencing and annotation.</title>
        <authorList>
            <consortium name="The Broad Institute Genomics Platform"/>
            <consortium name="The Broad Institute Genome Sequencing Center for Infectious Disease"/>
            <person name="Wu L."/>
            <person name="Ma J."/>
        </authorList>
    </citation>
    <scope>NUCLEOTIDE SEQUENCE [LARGE SCALE GENOMIC DNA]</scope>
    <source>
        <strain evidence="8">JCM 10083</strain>
    </source>
</reference>
<keyword evidence="4" id="KW-0677">Repeat</keyword>
<dbReference type="InterPro" id="IPR000873">
    <property type="entry name" value="AMP-dep_synth/lig_dom"/>
</dbReference>
<dbReference type="Proteomes" id="UP001596514">
    <property type="component" value="Unassembled WGS sequence"/>
</dbReference>
<organism evidence="7 8">
    <name type="scientific">Streptosporangium amethystogenes subsp. fukuiense</name>
    <dbReference type="NCBI Taxonomy" id="698418"/>
    <lineage>
        <taxon>Bacteria</taxon>
        <taxon>Bacillati</taxon>
        <taxon>Actinomycetota</taxon>
        <taxon>Actinomycetes</taxon>
        <taxon>Streptosporangiales</taxon>
        <taxon>Streptosporangiaceae</taxon>
        <taxon>Streptosporangium</taxon>
    </lineage>
</organism>
<keyword evidence="3" id="KW-0597">Phosphoprotein</keyword>
<protein>
    <submittedName>
        <fullName evidence="7">Amino acid adenylation domain-containing protein</fullName>
    </submittedName>
</protein>
<dbReference type="InterPro" id="IPR020806">
    <property type="entry name" value="PKS_PP-bd"/>
</dbReference>
<accession>A0ABW2SSF6</accession>
<dbReference type="SUPFAM" id="SSF47336">
    <property type="entry name" value="ACP-like"/>
    <property type="match status" value="1"/>
</dbReference>
<dbReference type="InterPro" id="IPR001242">
    <property type="entry name" value="Condensation_dom"/>
</dbReference>
<dbReference type="Gene3D" id="3.30.559.30">
    <property type="entry name" value="Nonribosomal peptide synthetase, condensation domain"/>
    <property type="match status" value="2"/>
</dbReference>
<sequence>MSVELDETTTRALLREVPDVYRTEITDVLLAALARVVSGWAGRDRVLLGLEGHGREEIFPDVDLTRTVGWFTSYFPLALDVPREQDLGGLLKSVKEQVRAVPRRGLGYGALRYRDGSALAGDPVPQICLNYLGRFDTETGDGDLYREISGIELFQDPRDNRPHVLDVVGSVRSGRLQVAWYYSPNLHEPATVERLAHEFAATVERIVGHCAEPGAGGRTPSDFPLARLDQASLDALVGTGRTVADVYPLTPTQSGMLFDCLMAPGSDVYTARFEMVVEGVAAPEELGEAWRLVAERTPVLRTSVAWEGLDHPLQVVHHRARLPIAHHDWRDLPEEEQGAELERLLARDRQAGLDLAASPPTRLAIIRLDDTRVRVVWTLHHILLDGWSVHRLLADVLSCYAARREGRAWRPAARRPFRDHVERLLGLDDTDAEAYWRGALAGFTEPTPLPYDRPPAPDHRPRAAGRVNVKLPAEVSRRLAEHARSGRLTLNTLLQGAWGILLSRYGGEPDVCFGATVSGRPADLADAESMIGIFIETLPVRVAVDERRALLPWLRELQQEQARAREYDAGSLPQVRSWSELRPGAQLFESVVVFENYPVDHAPADAAGLRLRDVDAAEVNGHPLNLVVYPGEELSFVLLHDETLFEAATVRRLGENLAALLEEIAADPERTIGALPSQTRRERHRMLVEWNDTARDIPARCVHELFAERARAVPDEPAVVSEGESLGYAELDERADRLARHLASLGVTAESRVAVLQGRTADALVSMLAVLKAGGAYVPLHPSYPPDRLRWILRDTAAVALLTDRAAVSTTGGLGTRVLVVDGDDGDDGDTTLDGPPLAGPAAAADPDRLAYVMYTSGSTGIPKGVAVTHRNIVSLAADRRWRSGGHERVLFHSPHAFDAATYEMWVPLLAGGRVVVAPGELDARSLRRLVAGHGVTGMFLTAALFNLFAEESPECFAGLREVWTGGEAASPTAISRVMARCPGTEVHNGYGPTEATTFAVCREMTPELAGAGAAPIGRPMDNTRAYVLGRDLAPVPPGAPGELYLAGSGLARGYLGRPALTAERFVADPFGAGGRLYRTGDRARWNADGDIEFLGRTDDQVKIRGFRIETGEVEAALRARPDVAEAVVVAREEAPGRGYLVGYVVPVEKGTRLSSEDLARSLAERLPAYTVPSAFVSLDRLPLNANGKVDRRALPDPESRGAVRAAYAAPRTPTEEALGRIWAEVLAVERVGTHDDFFDLGGDSIASLRVTSRVRRAFDVEISPRELFTAPTIGALAEVVQERILASFERVAQSQGS</sequence>
<gene>
    <name evidence="7" type="ORF">ACFQVD_03580</name>
</gene>
<dbReference type="PANTHER" id="PTHR45527">
    <property type="entry name" value="NONRIBOSOMAL PEPTIDE SYNTHETASE"/>
    <property type="match status" value="1"/>
</dbReference>
<dbReference type="Gene3D" id="3.30.300.30">
    <property type="match status" value="1"/>
</dbReference>
<dbReference type="Gene3D" id="3.40.50.980">
    <property type="match status" value="2"/>
</dbReference>
<keyword evidence="8" id="KW-1185">Reference proteome</keyword>
<dbReference type="Gene3D" id="2.30.38.10">
    <property type="entry name" value="Luciferase, Domain 3"/>
    <property type="match status" value="1"/>
</dbReference>
<evidence type="ECO:0000259" key="6">
    <source>
        <dbReference type="PROSITE" id="PS50075"/>
    </source>
</evidence>
<dbReference type="SUPFAM" id="SSF52777">
    <property type="entry name" value="CoA-dependent acyltransferases"/>
    <property type="match status" value="3"/>
</dbReference>
<dbReference type="NCBIfam" id="TIGR01733">
    <property type="entry name" value="AA-adenyl-dom"/>
    <property type="match status" value="1"/>
</dbReference>
<dbReference type="Pfam" id="PF00668">
    <property type="entry name" value="Condensation"/>
    <property type="match status" value="2"/>
</dbReference>
<evidence type="ECO:0000256" key="3">
    <source>
        <dbReference type="ARBA" id="ARBA00022553"/>
    </source>
</evidence>
<keyword evidence="5" id="KW-0045">Antibiotic biosynthesis</keyword>
<dbReference type="RefSeq" id="WP_386270504.1">
    <property type="nucleotide sequence ID" value="NZ_JBHSIJ010000002.1"/>
</dbReference>
<dbReference type="InterPro" id="IPR009081">
    <property type="entry name" value="PP-bd_ACP"/>
</dbReference>
<dbReference type="Pfam" id="PF13193">
    <property type="entry name" value="AMP-binding_C"/>
    <property type="match status" value="1"/>
</dbReference>
<feature type="domain" description="Carrier" evidence="6">
    <location>
        <begin position="1210"/>
        <end position="1285"/>
    </location>
</feature>
<dbReference type="PROSITE" id="PS00012">
    <property type="entry name" value="PHOSPHOPANTETHEINE"/>
    <property type="match status" value="1"/>
</dbReference>
<evidence type="ECO:0000313" key="7">
    <source>
        <dbReference type="EMBL" id="MFC7599189.1"/>
    </source>
</evidence>
<evidence type="ECO:0000313" key="8">
    <source>
        <dbReference type="Proteomes" id="UP001596514"/>
    </source>
</evidence>
<dbReference type="CDD" id="cd12117">
    <property type="entry name" value="A_NRPS_Srf_like"/>
    <property type="match status" value="1"/>
</dbReference>
<dbReference type="Pfam" id="PF00501">
    <property type="entry name" value="AMP-binding"/>
    <property type="match status" value="1"/>
</dbReference>
<dbReference type="PANTHER" id="PTHR45527:SF1">
    <property type="entry name" value="FATTY ACID SYNTHASE"/>
    <property type="match status" value="1"/>
</dbReference>
<dbReference type="InterPro" id="IPR045851">
    <property type="entry name" value="AMP-bd_C_sf"/>
</dbReference>